<dbReference type="Proteomes" id="UP000766486">
    <property type="component" value="Unassembled WGS sequence"/>
</dbReference>
<keyword evidence="2" id="KW-1185">Reference proteome</keyword>
<sequence length="258" mass="27772">MVKASTLDHRECAALELPVGEAELEVVSAWVEELSDVDDSSLDVDVSVSVDEVSISLESLDSLASLDSLDSLDSGDDVVARLVSVGELSEVVSVSLGWLLVDDAGGLANEVCPASVWRLVASAGVERTTVLERLLKYSEAAVASVVATTNEVVVYQYQYVTVHVTVPVSGIAGLAFFQSTRKGSFSGVEKRARVDPFKALTGLWLPPSGWDAELLYHLDLAIVDVHETLEAPIVVEFYIIDQIASHKRADAENCHEEE</sequence>
<organism evidence="1 2">
    <name type="scientific">Bionectria ochroleuca</name>
    <name type="common">Gliocladium roseum</name>
    <dbReference type="NCBI Taxonomy" id="29856"/>
    <lineage>
        <taxon>Eukaryota</taxon>
        <taxon>Fungi</taxon>
        <taxon>Dikarya</taxon>
        <taxon>Ascomycota</taxon>
        <taxon>Pezizomycotina</taxon>
        <taxon>Sordariomycetes</taxon>
        <taxon>Hypocreomycetidae</taxon>
        <taxon>Hypocreales</taxon>
        <taxon>Bionectriaceae</taxon>
        <taxon>Clonostachys</taxon>
    </lineage>
</organism>
<gene>
    <name evidence="1" type="ORF">CLO192961_LOCUS223507</name>
</gene>
<evidence type="ECO:0000313" key="1">
    <source>
        <dbReference type="EMBL" id="VUC28014.1"/>
    </source>
</evidence>
<protein>
    <submittedName>
        <fullName evidence="1">Uncharacterized protein</fullName>
    </submittedName>
</protein>
<comment type="caution">
    <text evidence="1">The sequence shown here is derived from an EMBL/GenBank/DDBJ whole genome shotgun (WGS) entry which is preliminary data.</text>
</comment>
<evidence type="ECO:0000313" key="2">
    <source>
        <dbReference type="Proteomes" id="UP000766486"/>
    </source>
</evidence>
<reference evidence="1 2" key="1">
    <citation type="submission" date="2019-06" db="EMBL/GenBank/DDBJ databases">
        <authorList>
            <person name="Broberg M."/>
        </authorList>
    </citation>
    <scope>NUCLEOTIDE SEQUENCE [LARGE SCALE GENOMIC DNA]</scope>
</reference>
<accession>A0ABY6UB95</accession>
<proteinExistence type="predicted"/>
<dbReference type="EMBL" id="CABFNS010000778">
    <property type="protein sequence ID" value="VUC28014.1"/>
    <property type="molecule type" value="Genomic_DNA"/>
</dbReference>
<name>A0ABY6UB95_BIOOC</name>